<sequence>MELDVHLNPDALARQLADDVREGLTATPKWLAPKYFYDGRGSELFDQITRLEEYYPTRAERAILAERAAEIADLTGAETLVEIGSGTSEKTRLLLTALAEAGTLRRFVPFDVDPVVLEDASRAVGEEFPDIAIAAEVGDFEQHLGLLPRHPRRLVAFLGSTIGNLTPDQRARFLADVRSTMGEGDALLLGTDLVKDTDRLVAAYDDTAGVTAEFNRNVLRVINGSLGGGFDVDAFAHRAVWVPESEWIEMRLESLREQTVRVRDLDLTVGFAAGEQMRTEISSKFRRERVTAELHDAGLELRQWWTDGPGDFAVSLSVPG</sequence>
<dbReference type="EC" id="2.1.1.44" evidence="3"/>
<evidence type="ECO:0000256" key="1">
    <source>
        <dbReference type="ARBA" id="ARBA00022603"/>
    </source>
</evidence>
<keyword evidence="6" id="KW-1185">Reference proteome</keyword>
<dbReference type="Gene3D" id="3.40.50.150">
    <property type="entry name" value="Vaccinia Virus protein VP39"/>
    <property type="match status" value="1"/>
</dbReference>
<feature type="domain" description="Histidine-specific methyltransferase SAM-dependent" evidence="4">
    <location>
        <begin position="17"/>
        <end position="316"/>
    </location>
</feature>
<keyword evidence="1 3" id="KW-0489">Methyltransferase</keyword>
<dbReference type="PANTHER" id="PTHR43397">
    <property type="entry name" value="ERGOTHIONEINE BIOSYNTHESIS PROTEIN 1"/>
    <property type="match status" value="1"/>
</dbReference>
<dbReference type="GO" id="GO:0052699">
    <property type="term" value="P:ergothioneine biosynthetic process"/>
    <property type="evidence" value="ECO:0007669"/>
    <property type="project" value="UniProtKB-UniRule"/>
</dbReference>
<dbReference type="SUPFAM" id="SSF53335">
    <property type="entry name" value="S-adenosyl-L-methionine-dependent methyltransferases"/>
    <property type="match status" value="1"/>
</dbReference>
<keyword evidence="3" id="KW-0949">S-adenosyl-L-methionine</keyword>
<evidence type="ECO:0000259" key="4">
    <source>
        <dbReference type="Pfam" id="PF10017"/>
    </source>
</evidence>
<protein>
    <recommendedName>
        <fullName evidence="3">Histidine N-alpha-methyltransferase</fullName>
        <ecNumber evidence="3">2.1.1.44</ecNumber>
    </recommendedName>
    <alternativeName>
        <fullName evidence="3">Histidine trimethyltransferase</fullName>
    </alternativeName>
</protein>
<dbReference type="InterPro" id="IPR051128">
    <property type="entry name" value="EgtD_Methyltrsf_superfamily"/>
</dbReference>
<comment type="pathway">
    <text evidence="3">Amino-acid biosynthesis; ergothioneine biosynthesis.</text>
</comment>
<feature type="binding site" evidence="3">
    <location>
        <begin position="280"/>
        <end position="282"/>
    </location>
    <ligand>
        <name>L-histidine</name>
        <dbReference type="ChEBI" id="CHEBI:57595"/>
    </ligand>
</feature>
<feature type="binding site" evidence="3">
    <location>
        <position position="164"/>
    </location>
    <ligand>
        <name>L-histidine</name>
        <dbReference type="ChEBI" id="CHEBI:57595"/>
    </ligand>
</feature>
<dbReference type="InterPro" id="IPR017804">
    <property type="entry name" value="MeTrfase_EgtD-like"/>
</dbReference>
<feature type="binding site" evidence="3">
    <location>
        <position position="111"/>
    </location>
    <ligand>
        <name>S-adenosyl-L-methionine</name>
        <dbReference type="ChEBI" id="CHEBI:59789"/>
    </ligand>
</feature>
<evidence type="ECO:0000256" key="3">
    <source>
        <dbReference type="HAMAP-Rule" id="MF_02037"/>
    </source>
</evidence>
<feature type="binding site" evidence="3">
    <location>
        <position position="54"/>
    </location>
    <ligand>
        <name>L-histidine</name>
        <dbReference type="ChEBI" id="CHEBI:57595"/>
    </ligand>
</feature>
<dbReference type="AlphaFoldDB" id="A0A3L8P4Z7"/>
<keyword evidence="2 3" id="KW-0808">Transferase</keyword>
<evidence type="ECO:0000313" key="6">
    <source>
        <dbReference type="Proteomes" id="UP000281708"/>
    </source>
</evidence>
<evidence type="ECO:0000256" key="2">
    <source>
        <dbReference type="ARBA" id="ARBA00022679"/>
    </source>
</evidence>
<reference evidence="5 6" key="1">
    <citation type="submission" date="2018-10" db="EMBL/GenBank/DDBJ databases">
        <title>Marmoricola sp. 4Q3S-7 whole genome shotgun sequence.</title>
        <authorList>
            <person name="Li F."/>
        </authorList>
    </citation>
    <scope>NUCLEOTIDE SEQUENCE [LARGE SCALE GENOMIC DNA]</scope>
    <source>
        <strain evidence="5 6">4Q3S-7</strain>
    </source>
</reference>
<comment type="function">
    <text evidence="3">Catalyzes the SAM-dependent triple methylation of the alpha-amino group of histidine to form hercynine, a step in the biosynthesis pathway of ergothioneine.</text>
</comment>
<dbReference type="GO" id="GO:0052706">
    <property type="term" value="F:L-histidine N(alpha)-methyltransferase activity"/>
    <property type="evidence" value="ECO:0007669"/>
    <property type="project" value="UniProtKB-UniRule"/>
</dbReference>
<organism evidence="5 6">
    <name type="scientific">Nocardioides mangrovicus</name>
    <dbReference type="NCBI Taxonomy" id="2478913"/>
    <lineage>
        <taxon>Bacteria</taxon>
        <taxon>Bacillati</taxon>
        <taxon>Actinomycetota</taxon>
        <taxon>Actinomycetes</taxon>
        <taxon>Propionibacteriales</taxon>
        <taxon>Nocardioidaceae</taxon>
        <taxon>Nocardioides</taxon>
    </lineage>
</organism>
<dbReference type="Proteomes" id="UP000281708">
    <property type="component" value="Unassembled WGS sequence"/>
</dbReference>
<dbReference type="NCBIfam" id="TIGR03438">
    <property type="entry name" value="egtD_ergothio"/>
    <property type="match status" value="1"/>
</dbReference>
<dbReference type="GO" id="GO:0032259">
    <property type="term" value="P:methylation"/>
    <property type="evidence" value="ECO:0007669"/>
    <property type="project" value="UniProtKB-KW"/>
</dbReference>
<dbReference type="GO" id="GO:0008276">
    <property type="term" value="F:protein methyltransferase activity"/>
    <property type="evidence" value="ECO:0007669"/>
    <property type="project" value="InterPro"/>
</dbReference>
<name>A0A3L8P4Z7_9ACTN</name>
<comment type="similarity">
    <text evidence="3">Belongs to the methyltransferase superfamily. EgtD family.</text>
</comment>
<gene>
    <name evidence="3 5" type="primary">egtD</name>
    <name evidence="5" type="ORF">D9V37_05940</name>
</gene>
<dbReference type="HAMAP" id="MF_02037">
    <property type="entry name" value="EgtD"/>
    <property type="match status" value="1"/>
</dbReference>
<feature type="binding site" evidence="3">
    <location>
        <position position="90"/>
    </location>
    <ligand>
        <name>S-adenosyl-L-methionine</name>
        <dbReference type="ChEBI" id="CHEBI:59789"/>
    </ligand>
</feature>
<evidence type="ECO:0000313" key="5">
    <source>
        <dbReference type="EMBL" id="RLV50077.1"/>
    </source>
</evidence>
<dbReference type="EMBL" id="RDBE01000006">
    <property type="protein sequence ID" value="RLV50077.1"/>
    <property type="molecule type" value="Genomic_DNA"/>
</dbReference>
<feature type="binding site" evidence="3">
    <location>
        <begin position="139"/>
        <end position="140"/>
    </location>
    <ligand>
        <name>S-adenosyl-L-methionine</name>
        <dbReference type="ChEBI" id="CHEBI:59789"/>
    </ligand>
</feature>
<dbReference type="UniPathway" id="UPA01014"/>
<feature type="binding site" evidence="3">
    <location>
        <position position="84"/>
    </location>
    <ligand>
        <name>S-adenosyl-L-methionine</name>
        <dbReference type="ChEBI" id="CHEBI:59789"/>
    </ligand>
</feature>
<dbReference type="InterPro" id="IPR029063">
    <property type="entry name" value="SAM-dependent_MTases_sf"/>
</dbReference>
<dbReference type="Pfam" id="PF10017">
    <property type="entry name" value="Methyltransf_33"/>
    <property type="match status" value="1"/>
</dbReference>
<dbReference type="PIRSF" id="PIRSF018005">
    <property type="entry name" value="UCP018005"/>
    <property type="match status" value="1"/>
</dbReference>
<accession>A0A3L8P4Z7</accession>
<dbReference type="InterPro" id="IPR032888">
    <property type="entry name" value="EgtD_Actinobacteria"/>
</dbReference>
<proteinExistence type="inferred from homology"/>
<comment type="subunit">
    <text evidence="3">Monomer.</text>
</comment>
<dbReference type="InterPro" id="IPR035094">
    <property type="entry name" value="EgtD"/>
</dbReference>
<comment type="catalytic activity">
    <reaction evidence="3">
        <text>L-histidine + 3 S-adenosyl-L-methionine = hercynine + 3 S-adenosyl-L-homocysteine + 3 H(+)</text>
        <dbReference type="Rhea" id="RHEA:38471"/>
        <dbReference type="ChEBI" id="CHEBI:15378"/>
        <dbReference type="ChEBI" id="CHEBI:15781"/>
        <dbReference type="ChEBI" id="CHEBI:57595"/>
        <dbReference type="ChEBI" id="CHEBI:57856"/>
        <dbReference type="ChEBI" id="CHEBI:59789"/>
        <dbReference type="EC" id="2.1.1.44"/>
    </reaction>
</comment>
<comment type="caution">
    <text evidence="5">The sequence shown here is derived from an EMBL/GenBank/DDBJ whole genome shotgun (WGS) entry which is preliminary data.</text>
</comment>
<feature type="binding site" evidence="3">
    <location>
        <position position="204"/>
    </location>
    <ligand>
        <name>L-histidine</name>
        <dbReference type="ChEBI" id="CHEBI:57595"/>
    </ligand>
</feature>
<dbReference type="OrthoDB" id="5289726at2"/>
<dbReference type="InterPro" id="IPR019257">
    <property type="entry name" value="MeTrfase_dom"/>
</dbReference>
<dbReference type="PANTHER" id="PTHR43397:SF1">
    <property type="entry name" value="ERGOTHIONEINE BIOSYNTHESIS PROTEIN 1"/>
    <property type="match status" value="1"/>
</dbReference>